<proteinExistence type="predicted"/>
<comment type="caution">
    <text evidence="1">The sequence shown here is derived from an EMBL/GenBank/DDBJ whole genome shotgun (WGS) entry which is preliminary data.</text>
</comment>
<dbReference type="EMBL" id="JARIHO010000047">
    <property type="protein sequence ID" value="KAJ7323155.1"/>
    <property type="molecule type" value="Genomic_DNA"/>
</dbReference>
<organism evidence="1 2">
    <name type="scientific">Mycena albidolilacea</name>
    <dbReference type="NCBI Taxonomy" id="1033008"/>
    <lineage>
        <taxon>Eukaryota</taxon>
        <taxon>Fungi</taxon>
        <taxon>Dikarya</taxon>
        <taxon>Basidiomycota</taxon>
        <taxon>Agaricomycotina</taxon>
        <taxon>Agaricomycetes</taxon>
        <taxon>Agaricomycetidae</taxon>
        <taxon>Agaricales</taxon>
        <taxon>Marasmiineae</taxon>
        <taxon>Mycenaceae</taxon>
        <taxon>Mycena</taxon>
    </lineage>
</organism>
<evidence type="ECO:0000313" key="2">
    <source>
        <dbReference type="Proteomes" id="UP001218218"/>
    </source>
</evidence>
<dbReference type="AlphaFoldDB" id="A0AAD6ZHI4"/>
<name>A0AAD6ZHI4_9AGAR</name>
<keyword evidence="2" id="KW-1185">Reference proteome</keyword>
<accession>A0AAD6ZHI4</accession>
<sequence>MYGNSRGHMGKALASPICTIHYIALGIGVTRQIHRLYIQVSISRHRSGVAREPEYRIPASMVLFGHFDREAASVPNELHGAGKAFRHENFWSWGVKEEKWRRERIARNSPCARTELASLSRAHQ</sequence>
<protein>
    <submittedName>
        <fullName evidence="1">Uncharacterized protein</fullName>
    </submittedName>
</protein>
<evidence type="ECO:0000313" key="1">
    <source>
        <dbReference type="EMBL" id="KAJ7323155.1"/>
    </source>
</evidence>
<reference evidence="1" key="1">
    <citation type="submission" date="2023-03" db="EMBL/GenBank/DDBJ databases">
        <title>Massive genome expansion in bonnet fungi (Mycena s.s.) driven by repeated elements and novel gene families across ecological guilds.</title>
        <authorList>
            <consortium name="Lawrence Berkeley National Laboratory"/>
            <person name="Harder C.B."/>
            <person name="Miyauchi S."/>
            <person name="Viragh M."/>
            <person name="Kuo A."/>
            <person name="Thoen E."/>
            <person name="Andreopoulos B."/>
            <person name="Lu D."/>
            <person name="Skrede I."/>
            <person name="Drula E."/>
            <person name="Henrissat B."/>
            <person name="Morin E."/>
            <person name="Kohler A."/>
            <person name="Barry K."/>
            <person name="LaButti K."/>
            <person name="Morin E."/>
            <person name="Salamov A."/>
            <person name="Lipzen A."/>
            <person name="Mereny Z."/>
            <person name="Hegedus B."/>
            <person name="Baldrian P."/>
            <person name="Stursova M."/>
            <person name="Weitz H."/>
            <person name="Taylor A."/>
            <person name="Grigoriev I.V."/>
            <person name="Nagy L.G."/>
            <person name="Martin F."/>
            <person name="Kauserud H."/>
        </authorList>
    </citation>
    <scope>NUCLEOTIDE SEQUENCE</scope>
    <source>
        <strain evidence="1">CBHHK002</strain>
    </source>
</reference>
<dbReference type="Proteomes" id="UP001218218">
    <property type="component" value="Unassembled WGS sequence"/>
</dbReference>
<gene>
    <name evidence="1" type="ORF">DFH08DRAFT_349373</name>
</gene>